<dbReference type="EMBL" id="ACRF02000013">
    <property type="protein sequence ID" value="EEW93473.1"/>
    <property type="molecule type" value="Genomic_DNA"/>
</dbReference>
<dbReference type="NCBIfam" id="TIGR00109">
    <property type="entry name" value="hemH"/>
    <property type="match status" value="1"/>
</dbReference>
<evidence type="ECO:0000256" key="3">
    <source>
        <dbReference type="ARBA" id="ARBA00022723"/>
    </source>
</evidence>
<dbReference type="CDD" id="cd00419">
    <property type="entry name" value="Ferrochelatase_C"/>
    <property type="match status" value="1"/>
</dbReference>
<feature type="binding site" evidence="9">
    <location>
        <position position="119"/>
    </location>
    <ligand>
        <name>Fe-coproporphyrin III</name>
        <dbReference type="ChEBI" id="CHEBI:68438"/>
    </ligand>
</feature>
<dbReference type="STRING" id="626369.HMPREF0446_00355"/>
<dbReference type="CDD" id="cd03411">
    <property type="entry name" value="Ferrochelatase_N"/>
    <property type="match status" value="1"/>
</dbReference>
<dbReference type="InterPro" id="IPR033659">
    <property type="entry name" value="Ferrochelatase_N"/>
</dbReference>
<protein>
    <recommendedName>
        <fullName evidence="9">Coproporphyrin III ferrochelatase</fullName>
        <ecNumber evidence="9">4.99.1.9</ecNumber>
    </recommendedName>
</protein>
<dbReference type="eggNOG" id="COG0276">
    <property type="taxonomic scope" value="Bacteria"/>
</dbReference>
<evidence type="ECO:0000256" key="7">
    <source>
        <dbReference type="ARBA" id="ARBA00023244"/>
    </source>
</evidence>
<dbReference type="Proteomes" id="UP000002939">
    <property type="component" value="Unassembled WGS sequence"/>
</dbReference>
<proteinExistence type="inferred from homology"/>
<evidence type="ECO:0000256" key="8">
    <source>
        <dbReference type="ARBA" id="ARBA00024536"/>
    </source>
</evidence>
<accession>D0BK70</accession>
<organism evidence="11 12">
    <name type="scientific">Granulicatella elegans ATCC 700633</name>
    <dbReference type="NCBI Taxonomy" id="626369"/>
    <lineage>
        <taxon>Bacteria</taxon>
        <taxon>Bacillati</taxon>
        <taxon>Bacillota</taxon>
        <taxon>Bacilli</taxon>
        <taxon>Lactobacillales</taxon>
        <taxon>Carnobacteriaceae</taxon>
        <taxon>Granulicatella</taxon>
    </lineage>
</organism>
<evidence type="ECO:0000256" key="4">
    <source>
        <dbReference type="ARBA" id="ARBA00023004"/>
    </source>
</evidence>
<keyword evidence="6 9" id="KW-0456">Lyase</keyword>
<dbReference type="InterPro" id="IPR001015">
    <property type="entry name" value="Ferrochelatase"/>
</dbReference>
<keyword evidence="4 9" id="KW-0408">Iron</keyword>
<comment type="function">
    <text evidence="9">Involved in coproporphyrin-dependent heme b biosynthesis. Catalyzes the insertion of ferrous iron into coproporphyrin III to form Fe-coproporphyrin III.</text>
</comment>
<keyword evidence="7 9" id="KW-0627">Porphyrin biosynthesis</keyword>
<dbReference type="GO" id="GO:0046872">
    <property type="term" value="F:metal ion binding"/>
    <property type="evidence" value="ECO:0007669"/>
    <property type="project" value="UniProtKB-KW"/>
</dbReference>
<dbReference type="HOGENOM" id="CLU_018884_2_1_9"/>
<gene>
    <name evidence="9" type="primary">cpfC</name>
    <name evidence="11" type="ORF">HMPREF0446_00355</name>
</gene>
<evidence type="ECO:0000256" key="6">
    <source>
        <dbReference type="ARBA" id="ARBA00023239"/>
    </source>
</evidence>
<keyword evidence="3 9" id="KW-0479">Metal-binding</keyword>
<evidence type="ECO:0000313" key="12">
    <source>
        <dbReference type="Proteomes" id="UP000002939"/>
    </source>
</evidence>
<dbReference type="GO" id="GO:0006783">
    <property type="term" value="P:heme biosynthetic process"/>
    <property type="evidence" value="ECO:0007669"/>
    <property type="project" value="UniProtKB-UniRule"/>
</dbReference>
<feature type="binding site" evidence="9">
    <location>
        <position position="30"/>
    </location>
    <ligand>
        <name>Fe-coproporphyrin III</name>
        <dbReference type="ChEBI" id="CHEBI:68438"/>
    </ligand>
</feature>
<evidence type="ECO:0000256" key="9">
    <source>
        <dbReference type="HAMAP-Rule" id="MF_00323"/>
    </source>
</evidence>
<evidence type="ECO:0000256" key="5">
    <source>
        <dbReference type="ARBA" id="ARBA00023133"/>
    </source>
</evidence>
<dbReference type="PANTHER" id="PTHR11108">
    <property type="entry name" value="FERROCHELATASE"/>
    <property type="match status" value="1"/>
</dbReference>
<dbReference type="InterPro" id="IPR033644">
    <property type="entry name" value="Ferrochelatase_C"/>
</dbReference>
<dbReference type="GO" id="GO:0004325">
    <property type="term" value="F:ferrochelatase activity"/>
    <property type="evidence" value="ECO:0007669"/>
    <property type="project" value="UniProtKB-UniRule"/>
</dbReference>
<dbReference type="UniPathway" id="UPA00252"/>
<dbReference type="SUPFAM" id="SSF53800">
    <property type="entry name" value="Chelatase"/>
    <property type="match status" value="1"/>
</dbReference>
<dbReference type="Pfam" id="PF00762">
    <property type="entry name" value="Ferrochelatase"/>
    <property type="match status" value="1"/>
</dbReference>
<comment type="caution">
    <text evidence="11">The sequence shown here is derived from an EMBL/GenBank/DDBJ whole genome shotgun (WGS) entry which is preliminary data.</text>
</comment>
<evidence type="ECO:0000256" key="10">
    <source>
        <dbReference type="RuleBase" id="RU004185"/>
    </source>
</evidence>
<comment type="catalytic activity">
    <reaction evidence="8">
        <text>Fe-coproporphyrin III + 2 H(+) = coproporphyrin III + Fe(2+)</text>
        <dbReference type="Rhea" id="RHEA:49572"/>
        <dbReference type="ChEBI" id="CHEBI:15378"/>
        <dbReference type="ChEBI" id="CHEBI:29033"/>
        <dbReference type="ChEBI" id="CHEBI:68438"/>
        <dbReference type="ChEBI" id="CHEBI:131725"/>
        <dbReference type="EC" id="4.99.1.9"/>
    </reaction>
    <physiologicalReaction direction="right-to-left" evidence="8">
        <dbReference type="Rhea" id="RHEA:49574"/>
    </physiologicalReaction>
</comment>
<keyword evidence="5 9" id="KW-0350">Heme biosynthesis</keyword>
<dbReference type="FunFam" id="3.40.50.1400:FF:000007">
    <property type="entry name" value="Ferrochelatase"/>
    <property type="match status" value="1"/>
</dbReference>
<dbReference type="PANTHER" id="PTHR11108:SF1">
    <property type="entry name" value="FERROCHELATASE, MITOCHONDRIAL"/>
    <property type="match status" value="1"/>
</dbReference>
<evidence type="ECO:0000256" key="1">
    <source>
        <dbReference type="ARBA" id="ARBA00004744"/>
    </source>
</evidence>
<sequence length="365" mass="43198">MTKKAILLMTFGTPEGYTFEDIARFFTNIRRGVRPTDQEIQHLYDNYQKIGGSPLQEISKQQAAKLQERLQGEYTVYFANKFSSPFIPEVVKQMEQDGIEECLGLALEPHYSYYSIYGYEKFIESKTIRFHMVKDWYHNPNLLQFWENEIKKILTEDVKEDSFKVVFSAHSVPVIALEFEDPYIDQIYKNGQIIAERLGLEKHQYTHTWQSESDIGLPWMKPDVLEYLREQTEHPEHYIFIPISFISEHIEVLYDNDIECKDLCDEFGVHYHRPPMPDTHPLLVEALYETVRAHETESFTLKTHEEETLDEMLPPETSKDILEQESDIQMPEFVKKLIAKKGRENVKMPEFVKRMLEQRAKQKKQ</sequence>
<evidence type="ECO:0000256" key="2">
    <source>
        <dbReference type="ARBA" id="ARBA00007718"/>
    </source>
</evidence>
<dbReference type="GO" id="GO:0005737">
    <property type="term" value="C:cytoplasm"/>
    <property type="evidence" value="ECO:0007669"/>
    <property type="project" value="UniProtKB-SubCell"/>
</dbReference>
<feature type="binding site" evidence="9">
    <location>
        <position position="251"/>
    </location>
    <ligand>
        <name>Fe(2+)</name>
        <dbReference type="ChEBI" id="CHEBI:29033"/>
    </ligand>
</feature>
<reference evidence="11" key="1">
    <citation type="submission" date="2009-09" db="EMBL/GenBank/DDBJ databases">
        <authorList>
            <consortium name="The Broad Institute Genome Sequencing Platform"/>
            <person name="Ward D."/>
            <person name="Feldgarden M."/>
            <person name="Earl A."/>
            <person name="Young S.K."/>
            <person name="Zeng Q."/>
            <person name="Koehrsen M."/>
            <person name="Alvarado L."/>
            <person name="Berlin A."/>
            <person name="Bochicchio J."/>
            <person name="Borenstein D."/>
            <person name="Chapman S.B."/>
            <person name="Chen Z."/>
            <person name="Engels R."/>
            <person name="Freedman E."/>
            <person name="Gellesch M."/>
            <person name="Goldberg J."/>
            <person name="Griggs A."/>
            <person name="Gujja S."/>
            <person name="Heilman E."/>
            <person name="Heiman D."/>
            <person name="Hepburn T."/>
            <person name="Howarth C."/>
            <person name="Jen D."/>
            <person name="Larson L."/>
            <person name="Lewis B."/>
            <person name="Mehta T."/>
            <person name="Park D."/>
            <person name="Pearson M."/>
            <person name="Roberts A."/>
            <person name="Saif S."/>
            <person name="Shea T."/>
            <person name="Shenoy N."/>
            <person name="Sisk P."/>
            <person name="Stolte C."/>
            <person name="Sykes S."/>
            <person name="Thomson T."/>
            <person name="Walk T."/>
            <person name="White J."/>
            <person name="Yandava C."/>
            <person name="Sibley C.D."/>
            <person name="Field T.R."/>
            <person name="Grinwis M."/>
            <person name="Eshaghurshan C.S."/>
            <person name="Surette M.G."/>
            <person name="Haas B."/>
            <person name="Nusbaum C."/>
            <person name="Birren B."/>
        </authorList>
    </citation>
    <scope>NUCLEOTIDE SEQUENCE [LARGE SCALE GENOMIC DNA]</scope>
    <source>
        <strain evidence="11">ATCC 700633</strain>
    </source>
</reference>
<dbReference type="RefSeq" id="WP_006702629.1">
    <property type="nucleotide sequence ID" value="NZ_KI391971.1"/>
</dbReference>
<comment type="similarity">
    <text evidence="2 9 10">Belongs to the ferrochelatase family.</text>
</comment>
<dbReference type="OrthoDB" id="9776380at2"/>
<dbReference type="HAMAP" id="MF_00323">
    <property type="entry name" value="Ferrochelatase"/>
    <property type="match status" value="1"/>
</dbReference>
<evidence type="ECO:0000313" key="11">
    <source>
        <dbReference type="EMBL" id="EEW93473.1"/>
    </source>
</evidence>
<comment type="caution">
    <text evidence="9">Lacks conserved residue(s) required for the propagation of feature annotation.</text>
</comment>
<keyword evidence="12" id="KW-1185">Reference proteome</keyword>
<comment type="subcellular location">
    <subcellularLocation>
        <location evidence="9">Cytoplasm</location>
    </subcellularLocation>
</comment>
<dbReference type="EC" id="4.99.1.9" evidence="9"/>
<reference evidence="11" key="2">
    <citation type="submission" date="2011-10" db="EMBL/GenBank/DDBJ databases">
        <title>The Genome Sequence of Granulicatella elegans ATCC 700633.</title>
        <authorList>
            <consortium name="The Broad Institute Genome Sequencing Platform"/>
            <consortium name="The Broad Institute Genome Sequencing Center for Infectious Disease"/>
            <person name="Earl A."/>
            <person name="Ward D."/>
            <person name="Feldgarden M."/>
            <person name="Gevers D."/>
            <person name="Sibley C.D."/>
            <person name="Field T.R."/>
            <person name="Grinwis M."/>
            <person name="Eshaghurshan C.S."/>
            <person name="Surette M.G."/>
            <person name="Young S.K."/>
            <person name="Zeng Q."/>
            <person name="Gargeya S."/>
            <person name="Fitzgerald M."/>
            <person name="Haas B."/>
            <person name="Abouelleil A."/>
            <person name="Alvarado L."/>
            <person name="Arachchi H.M."/>
            <person name="Berlin A."/>
            <person name="Brown A."/>
            <person name="Chapman S.B."/>
            <person name="Chen Z."/>
            <person name="Dunbar C."/>
            <person name="Freedman E."/>
            <person name="Gearin G."/>
            <person name="Goldberg J."/>
            <person name="Griggs A."/>
            <person name="Gujja S."/>
            <person name="Heiman D."/>
            <person name="Howarth C."/>
            <person name="Larson L."/>
            <person name="Lui A."/>
            <person name="MacDonald P.J.P."/>
            <person name="Montmayeur A."/>
            <person name="Murphy C."/>
            <person name="Neiman D."/>
            <person name="Pearson M."/>
            <person name="Priest M."/>
            <person name="Roberts A."/>
            <person name="Saif S."/>
            <person name="Shea T."/>
            <person name="Shenoy N."/>
            <person name="Sisk P."/>
            <person name="Stolte C."/>
            <person name="Sykes S."/>
            <person name="Wortman J."/>
            <person name="Nusbaum C."/>
            <person name="Birren B."/>
        </authorList>
    </citation>
    <scope>NUCLEOTIDE SEQUENCE [LARGE SCALE GENOMIC DNA]</scope>
    <source>
        <strain evidence="11">ATCC 700633</strain>
    </source>
</reference>
<feature type="binding site" evidence="9">
    <location>
        <position position="170"/>
    </location>
    <ligand>
        <name>Fe(2+)</name>
        <dbReference type="ChEBI" id="CHEBI:29033"/>
    </ligand>
</feature>
<dbReference type="AlphaFoldDB" id="D0BK70"/>
<dbReference type="Gene3D" id="3.40.50.1400">
    <property type="match status" value="2"/>
</dbReference>
<keyword evidence="9" id="KW-0963">Cytoplasm</keyword>
<name>D0BK70_9LACT</name>
<comment type="pathway">
    <text evidence="1 9">Porphyrin-containing compound metabolism; protoheme biosynthesis.</text>
</comment>